<organism evidence="1 2">
    <name type="scientific">Chryseobacterium shigense</name>
    <dbReference type="NCBI Taxonomy" id="297244"/>
    <lineage>
        <taxon>Bacteria</taxon>
        <taxon>Pseudomonadati</taxon>
        <taxon>Bacteroidota</taxon>
        <taxon>Flavobacteriia</taxon>
        <taxon>Flavobacteriales</taxon>
        <taxon>Weeksellaceae</taxon>
        <taxon>Chryseobacterium group</taxon>
        <taxon>Chryseobacterium</taxon>
    </lineage>
</organism>
<protein>
    <submittedName>
        <fullName evidence="1">Leucine rich repeat-containing protein</fullName>
    </submittedName>
</protein>
<dbReference type="Proteomes" id="UP000186373">
    <property type="component" value="Unassembled WGS sequence"/>
</dbReference>
<dbReference type="InterPro" id="IPR032675">
    <property type="entry name" value="LRR_dom_sf"/>
</dbReference>
<gene>
    <name evidence="1" type="ORF">SAMN05421639_103479</name>
</gene>
<dbReference type="Pfam" id="PF13306">
    <property type="entry name" value="LRR_5"/>
    <property type="match status" value="1"/>
</dbReference>
<dbReference type="Gene3D" id="3.80.10.10">
    <property type="entry name" value="Ribonuclease Inhibitor"/>
    <property type="match status" value="1"/>
</dbReference>
<keyword evidence="2" id="KW-1185">Reference proteome</keyword>
<dbReference type="OrthoDB" id="6315383at2"/>
<dbReference type="InterPro" id="IPR026906">
    <property type="entry name" value="LRR_5"/>
</dbReference>
<sequence length="213" mass="23930">MKTKQELKLYFENGDQPTQEHFWEWQDSYWHKDEKIEMTKIAGLENGFPRFNDFYAEITEGGNASLAHLQVRRIFIKPGTLHIPDRFAVGIGISELTLASSLLTIGVDAFSSNALKTLTIPENVSIISERAFASNQLTLVVIPDSVKEIKDSAFNSNRISALYIPPGVLQIGPNAFNYNPDLSSIRLDRNTQYYPDSFDPKTRVIGGTLVSDM</sequence>
<accession>A0A1N7IFL1</accession>
<dbReference type="AlphaFoldDB" id="A0A1N7IFL1"/>
<name>A0A1N7IFL1_9FLAO</name>
<proteinExistence type="predicted"/>
<evidence type="ECO:0000313" key="2">
    <source>
        <dbReference type="Proteomes" id="UP000186373"/>
    </source>
</evidence>
<reference evidence="2" key="1">
    <citation type="submission" date="2017-01" db="EMBL/GenBank/DDBJ databases">
        <authorList>
            <person name="Varghese N."/>
            <person name="Submissions S."/>
        </authorList>
    </citation>
    <scope>NUCLEOTIDE SEQUENCE [LARGE SCALE GENOMIC DNA]</scope>
    <source>
        <strain evidence="2">DSM 17126</strain>
    </source>
</reference>
<evidence type="ECO:0000313" key="1">
    <source>
        <dbReference type="EMBL" id="SIS35848.1"/>
    </source>
</evidence>
<dbReference type="EMBL" id="FTNY01000003">
    <property type="protein sequence ID" value="SIS35848.1"/>
    <property type="molecule type" value="Genomic_DNA"/>
</dbReference>
<dbReference type="RefSeq" id="WP_076507428.1">
    <property type="nucleotide sequence ID" value="NZ_FTNY01000003.1"/>
</dbReference>